<reference evidence="1" key="1">
    <citation type="submission" date="2020-10" db="EMBL/GenBank/DDBJ databases">
        <authorList>
            <person name="Kusch S."/>
        </authorList>
    </citation>
    <scope>NUCLEOTIDE SEQUENCE</scope>
    <source>
        <strain evidence="1">SwB9</strain>
    </source>
</reference>
<dbReference type="SUPFAM" id="SSF89372">
    <property type="entry name" value="Fucose-specific lectin"/>
    <property type="match status" value="1"/>
</dbReference>
<keyword evidence="2" id="KW-1185">Reference proteome</keyword>
<dbReference type="AlphaFoldDB" id="A0A8H2W723"/>
<dbReference type="EMBL" id="CAJHIA010000037">
    <property type="protein sequence ID" value="CAD6456945.1"/>
    <property type="molecule type" value="Genomic_DNA"/>
</dbReference>
<name>A0A8H2W723_9HELO</name>
<dbReference type="Proteomes" id="UP000624404">
    <property type="component" value="Unassembled WGS sequence"/>
</dbReference>
<sequence>MGKSKLTTHKQRVAALRARLSGNAPTRTSRSRCPRNGTISFRRTFSQRIEIYATDEEVAEYGQIYTEMKTKTRSLNGHSGALRGISLNINDSTPYTEADMVKDAQNNQEEILARPENKILDITATGAINEDGCVDDEEYSTSLLEAGSAPIKYLNGSTSTPAAASNSEEALINAEASSYRLQFQRFKCHRKQDDSMFRPRNEIYWAVAAGADGHDKNSFKTGEYGSINTGNVQSMGGLDYWTGSVQEHLVGHIVCWEADGSDDSSPYNKMVQGLRDIARFAIDAAVQATEAGDSGAGAWGSGGGDTGKGAAILALVAICTALVAELLAFFRNDDDFVFRREIAFTKSGLDAWTQKPNKELSFMFDGGSEGKHELWISCNKIPRPDGSLRAIRKIKGSAWTSVAAPTGNSPHGMTMADHHGELVGVFRKTDNTMLWTKWSKSTGRWSAPLTINNGARTTHRPALCTFNDRLWCIYRATSGNIYVMSTDNLTSWTSPINAAGGGLTSDRPSICGYNGKLYSVFRGNNNRTYWMDSNNGSSWSRYQQFSGNATISSPALWVHNGIPHVSILDINTKYYVSWFENGSWSAFNNNTGSVIKSGPATVSLDDTLLSMSQGPNYHVTGIDRPNGKNPSQYHFTSHYSAGDMGMCKLDQVWCVFGLAVL</sequence>
<comment type="caution">
    <text evidence="1">The sequence shown here is derived from an EMBL/GenBank/DDBJ whole genome shotgun (WGS) entry which is preliminary data.</text>
</comment>
<evidence type="ECO:0000313" key="2">
    <source>
        <dbReference type="Proteomes" id="UP000624404"/>
    </source>
</evidence>
<evidence type="ECO:0000313" key="1">
    <source>
        <dbReference type="EMBL" id="CAD6456945.1"/>
    </source>
</evidence>
<gene>
    <name evidence="1" type="ORF">SCLTRI_LOCUS10551</name>
</gene>
<accession>A0A8H2W723</accession>
<dbReference type="OrthoDB" id="3544586at2759"/>
<organism evidence="1 2">
    <name type="scientific">Sclerotinia trifoliorum</name>
    <dbReference type="NCBI Taxonomy" id="28548"/>
    <lineage>
        <taxon>Eukaryota</taxon>
        <taxon>Fungi</taxon>
        <taxon>Dikarya</taxon>
        <taxon>Ascomycota</taxon>
        <taxon>Pezizomycotina</taxon>
        <taxon>Leotiomycetes</taxon>
        <taxon>Helotiales</taxon>
        <taxon>Sclerotiniaceae</taxon>
        <taxon>Sclerotinia</taxon>
    </lineage>
</organism>
<proteinExistence type="predicted"/>
<protein>
    <submittedName>
        <fullName evidence="1">9c0ec6a7-6d42-49a1-96c6-c5b287bccaab</fullName>
    </submittedName>
</protein>